<evidence type="ECO:0000259" key="1">
    <source>
        <dbReference type="Pfam" id="PF00149"/>
    </source>
</evidence>
<dbReference type="InterPro" id="IPR029052">
    <property type="entry name" value="Metallo-depent_PP-like"/>
</dbReference>
<dbReference type="OrthoDB" id="9780884at2"/>
<feature type="domain" description="Calcineurin-like phosphoesterase" evidence="1">
    <location>
        <begin position="43"/>
        <end position="195"/>
    </location>
</feature>
<dbReference type="EMBL" id="JRJU01000010">
    <property type="protein sequence ID" value="KHF40370.1"/>
    <property type="molecule type" value="Genomic_DNA"/>
</dbReference>
<protein>
    <recommendedName>
        <fullName evidence="1">Calcineurin-like phosphoesterase domain-containing protein</fullName>
    </recommendedName>
</protein>
<accession>A0A0B0IGI4</accession>
<organism evidence="2 3">
    <name type="scientific">Halalkalibacter okhensis</name>
    <dbReference type="NCBI Taxonomy" id="333138"/>
    <lineage>
        <taxon>Bacteria</taxon>
        <taxon>Bacillati</taxon>
        <taxon>Bacillota</taxon>
        <taxon>Bacilli</taxon>
        <taxon>Bacillales</taxon>
        <taxon>Bacillaceae</taxon>
        <taxon>Halalkalibacter</taxon>
    </lineage>
</organism>
<dbReference type="PANTHER" id="PTHR31302">
    <property type="entry name" value="TRANSMEMBRANE PROTEIN WITH METALLOPHOSPHOESTERASE DOMAIN-RELATED"/>
    <property type="match status" value="1"/>
</dbReference>
<dbReference type="GO" id="GO:0008758">
    <property type="term" value="F:UDP-2,3-diacylglucosamine hydrolase activity"/>
    <property type="evidence" value="ECO:0007669"/>
    <property type="project" value="TreeGrafter"/>
</dbReference>
<dbReference type="InterPro" id="IPR004843">
    <property type="entry name" value="Calcineurin-like_PHP"/>
</dbReference>
<dbReference type="InterPro" id="IPR051158">
    <property type="entry name" value="Metallophosphoesterase_sf"/>
</dbReference>
<comment type="caution">
    <text evidence="2">The sequence shown here is derived from an EMBL/GenBank/DDBJ whole genome shotgun (WGS) entry which is preliminary data.</text>
</comment>
<dbReference type="Proteomes" id="UP000030832">
    <property type="component" value="Unassembled WGS sequence"/>
</dbReference>
<dbReference type="SUPFAM" id="SSF56300">
    <property type="entry name" value="Metallo-dependent phosphatases"/>
    <property type="match status" value="1"/>
</dbReference>
<reference evidence="2 3" key="1">
    <citation type="submission" date="2014-09" db="EMBL/GenBank/DDBJ databases">
        <title>Genome sequencing and annotation of Bacillus Okhensis strain Kh10-101T.</title>
        <authorList>
            <person name="Prakash J.S."/>
        </authorList>
    </citation>
    <scope>NUCLEOTIDE SEQUENCE [LARGE SCALE GENOMIC DNA]</scope>
    <source>
        <strain evidence="3">Kh10-101T</strain>
    </source>
</reference>
<dbReference type="Pfam" id="PF00149">
    <property type="entry name" value="Metallophos"/>
    <property type="match status" value="1"/>
</dbReference>
<dbReference type="Gene3D" id="3.60.21.10">
    <property type="match status" value="1"/>
</dbReference>
<dbReference type="RefSeq" id="WP_034628577.1">
    <property type="nucleotide sequence ID" value="NZ_JRJU01000010.1"/>
</dbReference>
<dbReference type="PANTHER" id="PTHR31302:SF32">
    <property type="entry name" value="PHOSPHOESTERASE"/>
    <property type="match status" value="1"/>
</dbReference>
<name>A0A0B0IGI4_9BACI</name>
<proteinExistence type="predicted"/>
<dbReference type="GO" id="GO:0009245">
    <property type="term" value="P:lipid A biosynthetic process"/>
    <property type="evidence" value="ECO:0007669"/>
    <property type="project" value="TreeGrafter"/>
</dbReference>
<keyword evidence="3" id="KW-1185">Reference proteome</keyword>
<gene>
    <name evidence="2" type="ORF">LQ50_10280</name>
</gene>
<dbReference type="eggNOG" id="COG1408">
    <property type="taxonomic scope" value="Bacteria"/>
</dbReference>
<dbReference type="GO" id="GO:0016020">
    <property type="term" value="C:membrane"/>
    <property type="evidence" value="ECO:0007669"/>
    <property type="project" value="GOC"/>
</dbReference>
<dbReference type="AlphaFoldDB" id="A0A0B0IGI4"/>
<dbReference type="STRING" id="333138.LQ50_10280"/>
<evidence type="ECO:0000313" key="3">
    <source>
        <dbReference type="Proteomes" id="UP000030832"/>
    </source>
</evidence>
<evidence type="ECO:0000313" key="2">
    <source>
        <dbReference type="EMBL" id="KHF40370.1"/>
    </source>
</evidence>
<sequence>MIYVGGGLLFIFLLYMAIEAKRNRVIEETIVFKTLPKAFDGYRLFFISDIHRRVIPESLLQKIEKETDMIIIGGDLCEKGVPLKRIEKNLQSLSKVAPCLFIWGNNDEEVGIDNLRKIFEAHGIMELSNNKKFIQKMDGELIIASVDDVEQDIPLTLYDIPKDKFSILICHFPEVSEMLKPDHPYSLILSGHTHGGQIRIFGWGIAQKGQWIERASCKQLISNGYGTTGLPLRLGAPCETHLLTLKSE</sequence>